<name>A0ABD3HCC8_9MARC</name>
<gene>
    <name evidence="1" type="ORF">R1sor_015312</name>
</gene>
<sequence>MWCGVEHHPQKTGREADAQHKDRTCFLLVGPSPRRLVEGCISNQFTPGSTPTTFPFVISSLHTFANGEAEASGDERMQECPDEEGSRKSMMREGMMMGIATNVGKKGGGDSGGEAEEMLWCQSA</sequence>
<proteinExistence type="predicted"/>
<dbReference type="EMBL" id="JBJQOH010000004">
    <property type="protein sequence ID" value="KAL3689003.1"/>
    <property type="molecule type" value="Genomic_DNA"/>
</dbReference>
<comment type="caution">
    <text evidence="1">The sequence shown here is derived from an EMBL/GenBank/DDBJ whole genome shotgun (WGS) entry which is preliminary data.</text>
</comment>
<accession>A0ABD3HCC8</accession>
<keyword evidence="2" id="KW-1185">Reference proteome</keyword>
<reference evidence="1 2" key="1">
    <citation type="submission" date="2024-09" db="EMBL/GenBank/DDBJ databases">
        <title>Chromosome-scale assembly of Riccia sorocarpa.</title>
        <authorList>
            <person name="Paukszto L."/>
        </authorList>
    </citation>
    <scope>NUCLEOTIDE SEQUENCE [LARGE SCALE GENOMIC DNA]</scope>
    <source>
        <strain evidence="1">LP-2024</strain>
        <tissue evidence="1">Aerial parts of the thallus</tissue>
    </source>
</reference>
<dbReference type="Proteomes" id="UP001633002">
    <property type="component" value="Unassembled WGS sequence"/>
</dbReference>
<evidence type="ECO:0000313" key="1">
    <source>
        <dbReference type="EMBL" id="KAL3689003.1"/>
    </source>
</evidence>
<dbReference type="AlphaFoldDB" id="A0ABD3HCC8"/>
<protein>
    <submittedName>
        <fullName evidence="1">Uncharacterized protein</fullName>
    </submittedName>
</protein>
<organism evidence="1 2">
    <name type="scientific">Riccia sorocarpa</name>
    <dbReference type="NCBI Taxonomy" id="122646"/>
    <lineage>
        <taxon>Eukaryota</taxon>
        <taxon>Viridiplantae</taxon>
        <taxon>Streptophyta</taxon>
        <taxon>Embryophyta</taxon>
        <taxon>Marchantiophyta</taxon>
        <taxon>Marchantiopsida</taxon>
        <taxon>Marchantiidae</taxon>
        <taxon>Marchantiales</taxon>
        <taxon>Ricciaceae</taxon>
        <taxon>Riccia</taxon>
    </lineage>
</organism>
<evidence type="ECO:0000313" key="2">
    <source>
        <dbReference type="Proteomes" id="UP001633002"/>
    </source>
</evidence>